<dbReference type="AlphaFoldDB" id="A0A099GK72"/>
<dbReference type="Proteomes" id="UP000029858">
    <property type="component" value="Unassembled WGS sequence"/>
</dbReference>
<protein>
    <submittedName>
        <fullName evidence="1">Uncharacterized protein</fullName>
    </submittedName>
</protein>
<gene>
    <name evidence="1" type="ORF">IX56_03025</name>
</gene>
<evidence type="ECO:0000313" key="1">
    <source>
        <dbReference type="EMBL" id="KGJ23250.1"/>
    </source>
</evidence>
<name>A0A099GK72_9RHOB</name>
<organism evidence="1 2">
    <name type="scientific">Paracoccus sanguinis</name>
    <dbReference type="NCBI Taxonomy" id="1545044"/>
    <lineage>
        <taxon>Bacteria</taxon>
        <taxon>Pseudomonadati</taxon>
        <taxon>Pseudomonadota</taxon>
        <taxon>Alphaproteobacteria</taxon>
        <taxon>Rhodobacterales</taxon>
        <taxon>Paracoccaceae</taxon>
        <taxon>Paracoccus</taxon>
    </lineage>
</organism>
<dbReference type="EMBL" id="JRKQ01000008">
    <property type="protein sequence ID" value="KGJ23250.1"/>
    <property type="molecule type" value="Genomic_DNA"/>
</dbReference>
<reference evidence="1 2" key="1">
    <citation type="submission" date="2014-09" db="EMBL/GenBank/DDBJ databases">
        <authorList>
            <person name="McGinnis J.M."/>
            <person name="Wolfgang W.J."/>
        </authorList>
    </citation>
    <scope>NUCLEOTIDE SEQUENCE [LARGE SCALE GENOMIC DNA]</scope>
    <source>
        <strain evidence="1 2">5503</strain>
    </source>
</reference>
<comment type="caution">
    <text evidence="1">The sequence shown here is derived from an EMBL/GenBank/DDBJ whole genome shotgun (WGS) entry which is preliminary data.</text>
</comment>
<proteinExistence type="predicted"/>
<evidence type="ECO:0000313" key="2">
    <source>
        <dbReference type="Proteomes" id="UP000029858"/>
    </source>
</evidence>
<reference evidence="1 2" key="2">
    <citation type="submission" date="2014-10" db="EMBL/GenBank/DDBJ databases">
        <title>Paracoccus sanguinis sp. nov., isolated from clinical specimens of New York State patients.</title>
        <authorList>
            <person name="Mingle L.A."/>
            <person name="Cole J.A."/>
            <person name="Lapierre P."/>
            <person name="Musser K.A."/>
        </authorList>
    </citation>
    <scope>NUCLEOTIDE SEQUENCE [LARGE SCALE GENOMIC DNA]</scope>
    <source>
        <strain evidence="1 2">5503</strain>
    </source>
</reference>
<accession>A0A099GK72</accession>
<sequence length="74" mass="8424">MKNIFAVYCAHTGRRPSTVGNYAVNDGKFFDRIEEGRTCTISTAQKLLGWLSDNWPADLEWPRGVPRPRKREAA</sequence>